<gene>
    <name evidence="2" type="ORF">E6C27_scaffold1312G00060</name>
</gene>
<evidence type="ECO:0000313" key="3">
    <source>
        <dbReference type="Proteomes" id="UP000321393"/>
    </source>
</evidence>
<dbReference type="AlphaFoldDB" id="A0A5A7UP24"/>
<accession>A0A5A7UP24</accession>
<dbReference type="Proteomes" id="UP000321393">
    <property type="component" value="Unassembled WGS sequence"/>
</dbReference>
<comment type="caution">
    <text evidence="2">The sequence shown here is derived from an EMBL/GenBank/DDBJ whole genome shotgun (WGS) entry which is preliminary data.</text>
</comment>
<feature type="region of interest" description="Disordered" evidence="1">
    <location>
        <begin position="25"/>
        <end position="54"/>
    </location>
</feature>
<feature type="compositionally biased region" description="Low complexity" evidence="1">
    <location>
        <begin position="30"/>
        <end position="44"/>
    </location>
</feature>
<dbReference type="EMBL" id="SSTE01007167">
    <property type="protein sequence ID" value="KAA0057622.1"/>
    <property type="molecule type" value="Genomic_DNA"/>
</dbReference>
<evidence type="ECO:0000313" key="2">
    <source>
        <dbReference type="EMBL" id="KAA0057622.1"/>
    </source>
</evidence>
<proteinExistence type="predicted"/>
<reference evidence="2 3" key="1">
    <citation type="submission" date="2019-08" db="EMBL/GenBank/DDBJ databases">
        <title>Draft genome sequences of two oriental melons (Cucumis melo L. var makuwa).</title>
        <authorList>
            <person name="Kwon S.-Y."/>
        </authorList>
    </citation>
    <scope>NUCLEOTIDE SEQUENCE [LARGE SCALE GENOMIC DNA]</scope>
    <source>
        <strain evidence="3">cv. SW 3</strain>
        <tissue evidence="2">Leaf</tissue>
    </source>
</reference>
<organism evidence="2 3">
    <name type="scientific">Cucumis melo var. makuwa</name>
    <name type="common">Oriental melon</name>
    <dbReference type="NCBI Taxonomy" id="1194695"/>
    <lineage>
        <taxon>Eukaryota</taxon>
        <taxon>Viridiplantae</taxon>
        <taxon>Streptophyta</taxon>
        <taxon>Embryophyta</taxon>
        <taxon>Tracheophyta</taxon>
        <taxon>Spermatophyta</taxon>
        <taxon>Magnoliopsida</taxon>
        <taxon>eudicotyledons</taxon>
        <taxon>Gunneridae</taxon>
        <taxon>Pentapetalae</taxon>
        <taxon>rosids</taxon>
        <taxon>fabids</taxon>
        <taxon>Cucurbitales</taxon>
        <taxon>Cucurbitaceae</taxon>
        <taxon>Benincaseae</taxon>
        <taxon>Cucumis</taxon>
    </lineage>
</organism>
<name>A0A5A7UP24_CUCMM</name>
<sequence length="272" mass="30444">MYYYYWLNRLLGKWVIFFTKKKKEKKREGANPNPNPAAAASPCKPSQPPPVRADRLHQVRRRRSRTMHKVSRHVEHVMHDDAPSAVTFVFSRSRCVESFVLQQQHHRRLRLWSSSSFVVGRHNPSRPVAAAQVVRAACASCVSSCTQASSQAARVLFCGVAPGVFPSRPAISFPSRADQPVPSSSRAASRTSLLGRRDFIVRICLSKSLDMIRVIRRDRSQPDCLSVSSGYTTDQFVLGVPLGSSKLVIIPPRSHVSRVRERVSSWVSLSGL</sequence>
<protein>
    <submittedName>
        <fullName evidence="2">Uncharacterized protein</fullName>
    </submittedName>
</protein>
<evidence type="ECO:0000256" key="1">
    <source>
        <dbReference type="SAM" id="MobiDB-lite"/>
    </source>
</evidence>